<dbReference type="CDD" id="cd01107">
    <property type="entry name" value="HTH_BmrR"/>
    <property type="match status" value="1"/>
</dbReference>
<accession>A0A4R6K4W7</accession>
<dbReference type="InterPro" id="IPR010499">
    <property type="entry name" value="AraC_E-bd"/>
</dbReference>
<comment type="caution">
    <text evidence="3">The sequence shown here is derived from an EMBL/GenBank/DDBJ whole genome shotgun (WGS) entry which is preliminary data.</text>
</comment>
<dbReference type="SUPFAM" id="SSF55136">
    <property type="entry name" value="Probable bacterial effector-binding domain"/>
    <property type="match status" value="1"/>
</dbReference>
<evidence type="ECO:0000256" key="1">
    <source>
        <dbReference type="ARBA" id="ARBA00023125"/>
    </source>
</evidence>
<dbReference type="InterPro" id="IPR009061">
    <property type="entry name" value="DNA-bd_dom_put_sf"/>
</dbReference>
<organism evidence="3 4">
    <name type="scientific">Kribbella caucasensis</name>
    <dbReference type="NCBI Taxonomy" id="2512215"/>
    <lineage>
        <taxon>Bacteria</taxon>
        <taxon>Bacillati</taxon>
        <taxon>Actinomycetota</taxon>
        <taxon>Actinomycetes</taxon>
        <taxon>Propionibacteriales</taxon>
        <taxon>Kribbellaceae</taxon>
        <taxon>Kribbella</taxon>
    </lineage>
</organism>
<dbReference type="InterPro" id="IPR000551">
    <property type="entry name" value="MerR-type_HTH_dom"/>
</dbReference>
<protein>
    <submittedName>
        <fullName evidence="3">DNA-binding transcriptional MerR regulator</fullName>
    </submittedName>
</protein>
<dbReference type="Proteomes" id="UP000295388">
    <property type="component" value="Unassembled WGS sequence"/>
</dbReference>
<keyword evidence="4" id="KW-1185">Reference proteome</keyword>
<dbReference type="InterPro" id="IPR029442">
    <property type="entry name" value="GyrI-like"/>
</dbReference>
<dbReference type="GO" id="GO:0003700">
    <property type="term" value="F:DNA-binding transcription factor activity"/>
    <property type="evidence" value="ECO:0007669"/>
    <property type="project" value="InterPro"/>
</dbReference>
<dbReference type="Pfam" id="PF13411">
    <property type="entry name" value="MerR_1"/>
    <property type="match status" value="1"/>
</dbReference>
<dbReference type="AlphaFoldDB" id="A0A4R6K4W7"/>
<sequence>MFTIGDFARYGRVSVRMLRHYDAIGLLRPARVDPTTGYRHYDVGQLWDLNQIVALKELGFSLEQVRTMRDQKVGTDEVRTMLTVRQSELESEVAERRERLAQVETRLRALQIGTKSDAFDVVIKTLDAIRLVALSTTAASFTPEDIGPVVHPLCAELGRRLAESTVRPVGRLICYYERTPDNEDEVQVHAAVPADVRPGDDLNGMEVTDLPATRAATTIHRGPMTAVLPAWQALGRWVDDNGHHPNGPSREFYLHCPDDQSAWITELQEPIA</sequence>
<dbReference type="PANTHER" id="PTHR30204:SF97">
    <property type="entry name" value="MERR FAMILY REGULATORY PROTEIN"/>
    <property type="match status" value="1"/>
</dbReference>
<dbReference type="RefSeq" id="WP_133803730.1">
    <property type="nucleotide sequence ID" value="NZ_SNWQ01000018.1"/>
</dbReference>
<dbReference type="SMART" id="SM00422">
    <property type="entry name" value="HTH_MERR"/>
    <property type="match status" value="1"/>
</dbReference>
<dbReference type="Gene3D" id="1.10.1660.10">
    <property type="match status" value="1"/>
</dbReference>
<keyword evidence="1 3" id="KW-0238">DNA-binding</keyword>
<dbReference type="PANTHER" id="PTHR30204">
    <property type="entry name" value="REDOX-CYCLING DRUG-SENSING TRANSCRIPTIONAL ACTIVATOR SOXR"/>
    <property type="match status" value="1"/>
</dbReference>
<evidence type="ECO:0000259" key="2">
    <source>
        <dbReference type="PROSITE" id="PS50937"/>
    </source>
</evidence>
<evidence type="ECO:0000313" key="3">
    <source>
        <dbReference type="EMBL" id="TDO43301.1"/>
    </source>
</evidence>
<dbReference type="SUPFAM" id="SSF46955">
    <property type="entry name" value="Putative DNA-binding domain"/>
    <property type="match status" value="1"/>
</dbReference>
<dbReference type="PROSITE" id="PS50937">
    <property type="entry name" value="HTH_MERR_2"/>
    <property type="match status" value="1"/>
</dbReference>
<dbReference type="EMBL" id="SNWQ01000018">
    <property type="protein sequence ID" value="TDO43301.1"/>
    <property type="molecule type" value="Genomic_DNA"/>
</dbReference>
<name>A0A4R6K4W7_9ACTN</name>
<dbReference type="OrthoDB" id="7849865at2"/>
<feature type="domain" description="HTH merR-type" evidence="2">
    <location>
        <begin position="1"/>
        <end position="71"/>
    </location>
</feature>
<dbReference type="InterPro" id="IPR047057">
    <property type="entry name" value="MerR_fam"/>
</dbReference>
<dbReference type="GO" id="GO:0003677">
    <property type="term" value="F:DNA binding"/>
    <property type="evidence" value="ECO:0007669"/>
    <property type="project" value="UniProtKB-KW"/>
</dbReference>
<dbReference type="Pfam" id="PF06445">
    <property type="entry name" value="GyrI-like"/>
    <property type="match status" value="1"/>
</dbReference>
<reference evidence="3 4" key="1">
    <citation type="submission" date="2019-03" db="EMBL/GenBank/DDBJ databases">
        <title>Genomic Encyclopedia of Type Strains, Phase III (KMG-III): the genomes of soil and plant-associated and newly described type strains.</title>
        <authorList>
            <person name="Whitman W."/>
        </authorList>
    </citation>
    <scope>NUCLEOTIDE SEQUENCE [LARGE SCALE GENOMIC DNA]</scope>
    <source>
        <strain evidence="3 4">VKM Ac-2527</strain>
    </source>
</reference>
<dbReference type="Gene3D" id="3.20.80.10">
    <property type="entry name" value="Regulatory factor, effector binding domain"/>
    <property type="match status" value="1"/>
</dbReference>
<proteinExistence type="predicted"/>
<evidence type="ECO:0000313" key="4">
    <source>
        <dbReference type="Proteomes" id="UP000295388"/>
    </source>
</evidence>
<dbReference type="SMART" id="SM00871">
    <property type="entry name" value="AraC_E_bind"/>
    <property type="match status" value="1"/>
</dbReference>
<gene>
    <name evidence="3" type="ORF">EV643_11843</name>
</gene>
<dbReference type="InterPro" id="IPR011256">
    <property type="entry name" value="Reg_factor_effector_dom_sf"/>
</dbReference>